<dbReference type="EMBL" id="JASBWT010000002">
    <property type="protein sequence ID" value="KAJ9107719.1"/>
    <property type="molecule type" value="Genomic_DNA"/>
</dbReference>
<comment type="caution">
    <text evidence="1">The sequence shown here is derived from an EMBL/GenBank/DDBJ whole genome shotgun (WGS) entry which is preliminary data.</text>
</comment>
<protein>
    <submittedName>
        <fullName evidence="1">Uncharacterized protein</fullName>
    </submittedName>
</protein>
<gene>
    <name evidence="1" type="ORF">QFC21_001179</name>
</gene>
<evidence type="ECO:0000313" key="2">
    <source>
        <dbReference type="Proteomes" id="UP001227268"/>
    </source>
</evidence>
<organism evidence="1 2">
    <name type="scientific">Naganishia friedmannii</name>
    <dbReference type="NCBI Taxonomy" id="89922"/>
    <lineage>
        <taxon>Eukaryota</taxon>
        <taxon>Fungi</taxon>
        <taxon>Dikarya</taxon>
        <taxon>Basidiomycota</taxon>
        <taxon>Agaricomycotina</taxon>
        <taxon>Tremellomycetes</taxon>
        <taxon>Filobasidiales</taxon>
        <taxon>Filobasidiaceae</taxon>
        <taxon>Naganishia</taxon>
    </lineage>
</organism>
<accession>A0ACC2W931</accession>
<sequence length="436" mass="49675">MCPSSGDTESAKPFTTPSPSSIRFDNFKYIQSEGDHLQLPFHGNVTSCELNTSTARLNIPSDVSLDLDNCAHELFYDDDSETKTERHYSRPHTPPPRHSDHLPPTQHYPPEIELHLEPMTPYIAPPIPASSPEIHSTMLSHRFLPLPLPQGFQANNVRSHGNAASPPEVQLHDFEIKEPRRYQSRDVPELPQIMEVARERHADQGSYSPTAPGSALPLLTPAMPRAEQTMRYDQQHRPSRSDPEFTRQPLGPPVSFARSYSTPTDSSFPAEASGSLRQFASPTSKRNLFNSAAVYNSWIGSLHPTPMHHRRYSQQLNHRVGDLLPYRRPVHDRHLVEQQEPLGHVVDYGPSSSASGRRSSYHQTMQRENVPRYADSPPPRTYHTTTPQKVKVRRKQGPSVKKTEKDSLFWRSSEMQQLRAAQQNFMRIHARVRRRK</sequence>
<proteinExistence type="predicted"/>
<evidence type="ECO:0000313" key="1">
    <source>
        <dbReference type="EMBL" id="KAJ9107719.1"/>
    </source>
</evidence>
<keyword evidence="2" id="KW-1185">Reference proteome</keyword>
<dbReference type="Proteomes" id="UP001227268">
    <property type="component" value="Unassembled WGS sequence"/>
</dbReference>
<reference evidence="1" key="1">
    <citation type="submission" date="2023-04" db="EMBL/GenBank/DDBJ databases">
        <title>Draft Genome sequencing of Naganishia species isolated from polar environments using Oxford Nanopore Technology.</title>
        <authorList>
            <person name="Leo P."/>
            <person name="Venkateswaran K."/>
        </authorList>
    </citation>
    <scope>NUCLEOTIDE SEQUENCE</scope>
    <source>
        <strain evidence="1">MNA-CCFEE 5423</strain>
    </source>
</reference>
<name>A0ACC2W931_9TREE</name>